<sequence length="28" mass="3224">MILNIKNVKNPLCQNFTKTCSTVRLICQ</sequence>
<name>A0A0E9SM66_ANGAN</name>
<dbReference type="AlphaFoldDB" id="A0A0E9SM66"/>
<reference evidence="1" key="2">
    <citation type="journal article" date="2015" name="Fish Shellfish Immunol.">
        <title>Early steps in the European eel (Anguilla anguilla)-Vibrio vulnificus interaction in the gills: Role of the RtxA13 toxin.</title>
        <authorList>
            <person name="Callol A."/>
            <person name="Pajuelo D."/>
            <person name="Ebbesson L."/>
            <person name="Teles M."/>
            <person name="MacKenzie S."/>
            <person name="Amaro C."/>
        </authorList>
    </citation>
    <scope>NUCLEOTIDE SEQUENCE</scope>
</reference>
<dbReference type="EMBL" id="GBXM01066171">
    <property type="protein sequence ID" value="JAH42406.1"/>
    <property type="molecule type" value="Transcribed_RNA"/>
</dbReference>
<evidence type="ECO:0000313" key="1">
    <source>
        <dbReference type="EMBL" id="JAH42406.1"/>
    </source>
</evidence>
<accession>A0A0E9SM66</accession>
<proteinExistence type="predicted"/>
<organism evidence="1">
    <name type="scientific">Anguilla anguilla</name>
    <name type="common">European freshwater eel</name>
    <name type="synonym">Muraena anguilla</name>
    <dbReference type="NCBI Taxonomy" id="7936"/>
    <lineage>
        <taxon>Eukaryota</taxon>
        <taxon>Metazoa</taxon>
        <taxon>Chordata</taxon>
        <taxon>Craniata</taxon>
        <taxon>Vertebrata</taxon>
        <taxon>Euteleostomi</taxon>
        <taxon>Actinopterygii</taxon>
        <taxon>Neopterygii</taxon>
        <taxon>Teleostei</taxon>
        <taxon>Anguilliformes</taxon>
        <taxon>Anguillidae</taxon>
        <taxon>Anguilla</taxon>
    </lineage>
</organism>
<reference evidence="1" key="1">
    <citation type="submission" date="2014-11" db="EMBL/GenBank/DDBJ databases">
        <authorList>
            <person name="Amaro Gonzalez C."/>
        </authorList>
    </citation>
    <scope>NUCLEOTIDE SEQUENCE</scope>
</reference>
<protein>
    <submittedName>
        <fullName evidence="1">Uncharacterized protein</fullName>
    </submittedName>
</protein>